<gene>
    <name evidence="5" type="ORF">NK118_04755</name>
</gene>
<organism evidence="5 6">
    <name type="scientific">Ohessyouella blattaphilus</name>
    <dbReference type="NCBI Taxonomy" id="2949333"/>
    <lineage>
        <taxon>Bacteria</taxon>
        <taxon>Bacillati</taxon>
        <taxon>Bacillota</taxon>
        <taxon>Clostridia</taxon>
        <taxon>Lachnospirales</taxon>
        <taxon>Lachnospiraceae</taxon>
        <taxon>Ohessyouella</taxon>
    </lineage>
</organism>
<keyword evidence="3" id="KW-0472">Membrane</keyword>
<keyword evidence="3" id="KW-1133">Transmembrane helix</keyword>
<feature type="compositionally biased region" description="Acidic residues" evidence="2">
    <location>
        <begin position="410"/>
        <end position="419"/>
    </location>
</feature>
<name>A0ABT1EFS1_9FIRM</name>
<dbReference type="InterPro" id="IPR054491">
    <property type="entry name" value="MGH1-like_GH"/>
</dbReference>
<accession>A0ABT1EFS1</accession>
<evidence type="ECO:0000256" key="1">
    <source>
        <dbReference type="SAM" id="Coils"/>
    </source>
</evidence>
<comment type="caution">
    <text evidence="5">The sequence shown here is derived from an EMBL/GenBank/DDBJ whole genome shotgun (WGS) entry which is preliminary data.</text>
</comment>
<sequence length="1523" mass="169309">MSLIMCCAVLPAVARAEGESDESKEPAKLVYDITFEETEQTGNMNFGDNGNEKKRGQTFVAVKGGKVKSIEVSIGRLAETDGDVKASIYSCDETGKGPTGDALGEVTLTKEEVVEFDFNSGKGLGHVTIPLTTDNLEAGKMYMVVLEQNGTQGGYRWSASCDISNSNWWHDDVWNPQVNQTGYEGELPSFKCTPNDEWVDESRCGDYWLKVNYSQLYSYDITFDEVEKQTGSMNFGESGDQYMRGQTFEAVHGGGVKEIEVSIGRTTGAKGSVLAELYKFDSDKNEPVGERLAIGTCEMDKIEEFSKETETGLGHVTIPLSYEGLEKGQMYIVKLGQEGEATSDGFRWSTSNEASNPNWWHDDVWNPQVTQAGHGDNLPSLKFGGDGQITDESRCGDYWLKVFYESEYDLSENTQEPDPDPSVIWDDGPGRNLKERYEEDMEKGGESFYIDRVLSRPNVDPTLIEDSGIMTRGNALYTKGTNSSGLIKEFGFGGVMRYVKGDEPGYAIRVNGQRAEEFIEETSKRADHPSYWCSTYRGKPGSVSEGLIIELRRFITENNVAVTTMDIMNGNNQDKEVDLTVLTDNKFVALDEQTLGGEIYADGQSIQVKLTADGGVVQEGSVKTILTVPAKGSSSYKVQMSFANPELVASGQEYETYKNLSPTEAFTTHVQAYNWWWVENIPYVEVPDQSIQKTIIYRWWIARFNMADMNSRNYPFPTAMEGVFGYNNAIINALPWQLDEMRYLRSPLASYGTWMTAALQANGGIYVDNRAGLWSETPQHYISQAGWETYKVHGGQTEFLKAMADAGAGDVVGTQNKYDSDKNYLFDIQYDAWDADTVSLAYPDEEHPGNRHYSAAQERIDTAAFAWMNAQAVSEMYRQAGDNEQADSYEMYAKQVQEALLANNWDEGSKQFLMKFKGEETFNPLRDINNYYVFMSGMVPQGQEYDTALRVWGDETEFPLWPMYISNSKDFEIAKDLNLNERSRNYSPGSMAITLKMFGSAIKNYDADNITGAEYLNLLQNYTKMSYAGGNSNYPDANEFFSGNGSDGDYRSWIHHNWHSQYNALVLEDVIGLTPREDSVIELNPIDVGWDTFKAENIRYHEQDMTVEWKEGAGYSLSVDGTVVAIIDKLAHFTWDAETGEVAILDESGAMVISNTSASLKRASDISYTEGRVAEIINAAATYKPGDTIIEDDDYPYQAGEMPEHEGQYVIYAPDWDGNAVLGFGNYGKQGDEFQRSQEFAALTNGTLNGVQVMIRNAGASKDVTVEIYTAGEDGLPGKSIAQTTISKDLVRSDKMTKVNVPLTCELEGGKTYYVVLGQQEGGSGAYDWIISSKHIGNLQTIVQGVQAGYEGDLKQVKIMQNSTRVDESQIGDHYLKVYYTPSEVIEVPEKNELKEAIKDAEAINRDEYTKESVQALDDALKAAVVVMENAEATEAEIAEAVSNLRAAIEGLKKQLGTGEDDNKEEKPGSDRENGKGVSEAKKTSSDVKTGDANSVKYLLLLMIVCAVSIGGVIVIRRRKRNR</sequence>
<dbReference type="Pfam" id="PF22422">
    <property type="entry name" value="MGH1-like_GH"/>
    <property type="match status" value="1"/>
</dbReference>
<dbReference type="Gene3D" id="1.20.1270.90">
    <property type="entry name" value="AF1782-like"/>
    <property type="match status" value="1"/>
</dbReference>
<evidence type="ECO:0000256" key="2">
    <source>
        <dbReference type="SAM" id="MobiDB-lite"/>
    </source>
</evidence>
<evidence type="ECO:0000313" key="6">
    <source>
        <dbReference type="Proteomes" id="UP001523565"/>
    </source>
</evidence>
<dbReference type="Gene3D" id="1.50.10.10">
    <property type="match status" value="1"/>
</dbReference>
<evidence type="ECO:0000256" key="3">
    <source>
        <dbReference type="SAM" id="Phobius"/>
    </source>
</evidence>
<dbReference type="InterPro" id="IPR008928">
    <property type="entry name" value="6-hairpin_glycosidase_sf"/>
</dbReference>
<dbReference type="SUPFAM" id="SSF48208">
    <property type="entry name" value="Six-hairpin glycosidases"/>
    <property type="match status" value="1"/>
</dbReference>
<feature type="domain" description="Mannosylglycerate hydrolase MGH1-like glycoside hydrolase" evidence="4">
    <location>
        <begin position="834"/>
        <end position="958"/>
    </location>
</feature>
<feature type="region of interest" description="Disordered" evidence="2">
    <location>
        <begin position="1456"/>
        <end position="1489"/>
    </location>
</feature>
<reference evidence="5 6" key="1">
    <citation type="journal article" date="2022" name="Genome Biol. Evol.">
        <title>Host diet, physiology and behaviors set the stage for Lachnospiraceae cladogenesis.</title>
        <authorList>
            <person name="Vera-Ponce De Leon A."/>
            <person name="Schneider M."/>
            <person name="Jahnes B.C."/>
            <person name="Sadowski V."/>
            <person name="Camuy-Velez L.A."/>
            <person name="Duan J."/>
            <person name="Sabree Z.L."/>
        </authorList>
    </citation>
    <scope>NUCLEOTIDE SEQUENCE [LARGE SCALE GENOMIC DNA]</scope>
    <source>
        <strain evidence="5 6">PAL227</strain>
    </source>
</reference>
<proteinExistence type="predicted"/>
<feature type="coiled-coil region" evidence="1">
    <location>
        <begin position="1428"/>
        <end position="1455"/>
    </location>
</feature>
<dbReference type="RefSeq" id="WP_262068464.1">
    <property type="nucleotide sequence ID" value="NZ_JAMXOC010000004.1"/>
</dbReference>
<feature type="transmembrane region" description="Helical" evidence="3">
    <location>
        <begin position="1498"/>
        <end position="1516"/>
    </location>
</feature>
<feature type="region of interest" description="Disordered" evidence="2">
    <location>
        <begin position="410"/>
        <end position="431"/>
    </location>
</feature>
<keyword evidence="1" id="KW-0175">Coiled coil</keyword>
<dbReference type="InterPro" id="IPR012341">
    <property type="entry name" value="6hp_glycosidase-like_sf"/>
</dbReference>
<evidence type="ECO:0000313" key="5">
    <source>
        <dbReference type="EMBL" id="MCP1109560.1"/>
    </source>
</evidence>
<feature type="compositionally biased region" description="Basic and acidic residues" evidence="2">
    <location>
        <begin position="1464"/>
        <end position="1489"/>
    </location>
</feature>
<protein>
    <recommendedName>
        <fullName evidence="4">Mannosylglycerate hydrolase MGH1-like glycoside hydrolase domain-containing protein</fullName>
    </recommendedName>
</protein>
<dbReference type="EMBL" id="JAMZFV010000004">
    <property type="protein sequence ID" value="MCP1109560.1"/>
    <property type="molecule type" value="Genomic_DNA"/>
</dbReference>
<keyword evidence="3" id="KW-0812">Transmembrane</keyword>
<dbReference type="Pfam" id="PF07554">
    <property type="entry name" value="FIVAR"/>
    <property type="match status" value="1"/>
</dbReference>
<dbReference type="Proteomes" id="UP001523565">
    <property type="component" value="Unassembled WGS sequence"/>
</dbReference>
<evidence type="ECO:0000259" key="4">
    <source>
        <dbReference type="Pfam" id="PF22422"/>
    </source>
</evidence>
<keyword evidence="6" id="KW-1185">Reference proteome</keyword>